<organism evidence="5 6">
    <name type="scientific">Roseomonas gilardii</name>
    <dbReference type="NCBI Taxonomy" id="257708"/>
    <lineage>
        <taxon>Bacteria</taxon>
        <taxon>Pseudomonadati</taxon>
        <taxon>Pseudomonadota</taxon>
        <taxon>Alphaproteobacteria</taxon>
        <taxon>Acetobacterales</taxon>
        <taxon>Roseomonadaceae</taxon>
        <taxon>Roseomonas</taxon>
    </lineage>
</organism>
<dbReference type="InterPro" id="IPR037171">
    <property type="entry name" value="NagB/RpiA_transferase-like"/>
</dbReference>
<evidence type="ECO:0000313" key="6">
    <source>
        <dbReference type="Proteomes" id="UP000185494"/>
    </source>
</evidence>
<dbReference type="Pfam" id="PF00455">
    <property type="entry name" value="DeoRC"/>
    <property type="match status" value="1"/>
</dbReference>
<dbReference type="PANTHER" id="PTHR30363">
    <property type="entry name" value="HTH-TYPE TRANSCRIPTIONAL REGULATOR SRLR-RELATED"/>
    <property type="match status" value="1"/>
</dbReference>
<dbReference type="STRING" id="257708.RGI145_20390"/>
<accession>A0A1L7ALM1</accession>
<dbReference type="InterPro" id="IPR050313">
    <property type="entry name" value="Carb_Metab_HTH_regulators"/>
</dbReference>
<keyword evidence="2" id="KW-0238">DNA-binding</keyword>
<reference evidence="5 6" key="1">
    <citation type="submission" date="2016-05" db="EMBL/GenBank/DDBJ databases">
        <title>Complete Genome and Methylome Analysis of Psychrotrophic Bacterial Isolates from Antarctic Lake Untersee.</title>
        <authorList>
            <person name="Fomenkov A."/>
            <person name="Akimov V.N."/>
            <person name="Vasilyeva L.V."/>
            <person name="Andersen D."/>
            <person name="Vincze T."/>
            <person name="Roberts R.J."/>
        </authorList>
    </citation>
    <scope>NUCLEOTIDE SEQUENCE [LARGE SCALE GENOMIC DNA]</scope>
    <source>
        <strain evidence="5 6">U14-5</strain>
    </source>
</reference>
<sequence length="269" mass="28252">MGRGMIQGDTAMGEARRQDRLWRLVGMLRRTGPMRLGDAAAALSVSTMTLRRDLSQPRHGLALLGGHVLLQGGPPGESPYALEREQDSHAAAKRLAGHHAASLVEDGDTLFIDCGTTTPHLVEALAPDLALTVFCYALNIANLLSHRPRTQLLLLGGLFHPASASFASDEVLAGLRRSRIDKAFVSAGGVEAAFGASCAHAHEVPVKQAAIASARRAILVVDDSKLGACKPAGFAPLAAFERIVTNPPREAAAADALRRAGARLDLAGD</sequence>
<dbReference type="Pfam" id="PF08220">
    <property type="entry name" value="HTH_DeoR"/>
    <property type="match status" value="1"/>
</dbReference>
<evidence type="ECO:0000256" key="3">
    <source>
        <dbReference type="ARBA" id="ARBA00023163"/>
    </source>
</evidence>
<keyword evidence="1" id="KW-0805">Transcription regulation</keyword>
<dbReference type="GO" id="GO:0003700">
    <property type="term" value="F:DNA-binding transcription factor activity"/>
    <property type="evidence" value="ECO:0007669"/>
    <property type="project" value="InterPro"/>
</dbReference>
<dbReference type="PROSITE" id="PS00894">
    <property type="entry name" value="HTH_DEOR_1"/>
    <property type="match status" value="1"/>
</dbReference>
<dbReference type="InterPro" id="IPR001034">
    <property type="entry name" value="DeoR_HTH"/>
</dbReference>
<dbReference type="SMART" id="SM01134">
    <property type="entry name" value="DeoRC"/>
    <property type="match status" value="1"/>
</dbReference>
<dbReference type="PANTHER" id="PTHR30363:SF8">
    <property type="entry name" value="DEOXYRIBOSE OPERON REPRESSOR"/>
    <property type="match status" value="1"/>
</dbReference>
<keyword evidence="3" id="KW-0804">Transcription</keyword>
<dbReference type="InterPro" id="IPR018356">
    <property type="entry name" value="Tscrpt_reg_HTH_DeoR_CS"/>
</dbReference>
<feature type="domain" description="HTH deoR-type" evidence="4">
    <location>
        <begin position="17"/>
        <end position="76"/>
    </location>
</feature>
<evidence type="ECO:0000313" key="5">
    <source>
        <dbReference type="EMBL" id="APT59688.1"/>
    </source>
</evidence>
<dbReference type="GO" id="GO:0003677">
    <property type="term" value="F:DNA binding"/>
    <property type="evidence" value="ECO:0007669"/>
    <property type="project" value="UniProtKB-KW"/>
</dbReference>
<protein>
    <submittedName>
        <fullName evidence="5">DeoR family transcriptional regulator</fullName>
    </submittedName>
</protein>
<evidence type="ECO:0000259" key="4">
    <source>
        <dbReference type="PROSITE" id="PS51000"/>
    </source>
</evidence>
<evidence type="ECO:0000256" key="1">
    <source>
        <dbReference type="ARBA" id="ARBA00023015"/>
    </source>
</evidence>
<dbReference type="InterPro" id="IPR014036">
    <property type="entry name" value="DeoR-like_C"/>
</dbReference>
<dbReference type="EMBL" id="CP015584">
    <property type="protein sequence ID" value="APT59688.1"/>
    <property type="molecule type" value="Genomic_DNA"/>
</dbReference>
<dbReference type="SUPFAM" id="SSF100950">
    <property type="entry name" value="NagB/RpiA/CoA transferase-like"/>
    <property type="match status" value="1"/>
</dbReference>
<name>A0A1L7ALM1_9PROT</name>
<dbReference type="PROSITE" id="PS51000">
    <property type="entry name" value="HTH_DEOR_2"/>
    <property type="match status" value="1"/>
</dbReference>
<dbReference type="Proteomes" id="UP000185494">
    <property type="component" value="Chromosome 2"/>
</dbReference>
<gene>
    <name evidence="5" type="ORF">RGI145_20390</name>
</gene>
<evidence type="ECO:0000256" key="2">
    <source>
        <dbReference type="ARBA" id="ARBA00023125"/>
    </source>
</evidence>
<proteinExistence type="predicted"/>
<dbReference type="AlphaFoldDB" id="A0A1L7ALM1"/>
<dbReference type="KEGG" id="rgi:RGI145_20390"/>
<dbReference type="Gene3D" id="3.40.50.1360">
    <property type="match status" value="1"/>
</dbReference>